<evidence type="ECO:0000259" key="10">
    <source>
        <dbReference type="PROSITE" id="PS50253"/>
    </source>
</evidence>
<dbReference type="GO" id="GO:0004129">
    <property type="term" value="F:cytochrome-c oxidase activity"/>
    <property type="evidence" value="ECO:0007669"/>
    <property type="project" value="InterPro"/>
</dbReference>
<sequence>MFFSVGRTGYQSLQHSAWPFEISLGVVGLASSIVMLLHGNMGIWIPMWYDEVSGMVIMFYFSIFILMHSIISWWMDMVFEGTFMGDYTSFERLNIRWGFKLFVLSEIFFFFFFFWAWFYSGIGEISVKFVGKWPPVGVKAIYPWRVPFLNLLLLVSSGMFSQASKWAVSCHSKELDTKKSGHYKFAALLSMMVSILLGLLFLWVQSEEYYWCSYTIADGVFGSSFYMLTGFHGMHVMVGLGFLLVCWFRLLWSHFSFRRSFLGLQNAIYYWHFVDVVWIFLFIFVYGWPHKLLTGVWLWTY</sequence>
<dbReference type="CDD" id="cd01665">
    <property type="entry name" value="Cyt_c_Oxidase_III"/>
    <property type="match status" value="1"/>
</dbReference>
<keyword evidence="6 9" id="KW-1133">Transmembrane helix</keyword>
<dbReference type="InterPro" id="IPR024791">
    <property type="entry name" value="Cyt_c/ubiquinol_Oxase_su3"/>
</dbReference>
<gene>
    <name evidence="11" type="primary">Cox3</name>
</gene>
<evidence type="ECO:0000256" key="5">
    <source>
        <dbReference type="ARBA" id="ARBA00022967"/>
    </source>
</evidence>
<dbReference type="PANTHER" id="PTHR11403:SF7">
    <property type="entry name" value="CYTOCHROME C OXIDASE SUBUNIT 3"/>
    <property type="match status" value="1"/>
</dbReference>
<dbReference type="GO" id="GO:0005739">
    <property type="term" value="C:mitochondrion"/>
    <property type="evidence" value="ECO:0007669"/>
    <property type="project" value="TreeGrafter"/>
</dbReference>
<feature type="transmembrane region" description="Helical" evidence="9">
    <location>
        <begin position="185"/>
        <end position="204"/>
    </location>
</feature>
<keyword evidence="7 9" id="KW-0472">Membrane</keyword>
<reference evidence="11" key="1">
    <citation type="journal article" date="2003" name="Genetics">
        <title>Molecular evolution and recombination in gender-associated mitochondrial DNAs of the Manila clam Tapes philippinarum.</title>
        <authorList>
            <person name="Passamonti M."/>
            <person name="Boore J.L."/>
            <person name="Scali V."/>
        </authorList>
    </citation>
    <scope>NUCLEOTIDE SEQUENCE</scope>
    <source>
        <tissue evidence="11">Gonad</tissue>
    </source>
</reference>
<dbReference type="Pfam" id="PF00510">
    <property type="entry name" value="COX3"/>
    <property type="match status" value="1"/>
</dbReference>
<name>Q7Y622_RUDPH</name>
<dbReference type="Gene3D" id="1.10.287.70">
    <property type="match status" value="1"/>
</dbReference>
<keyword evidence="4 8" id="KW-0812">Transmembrane</keyword>
<keyword evidence="8 11" id="KW-0496">Mitochondrion</keyword>
<organism evidence="11">
    <name type="scientific">Ruditapes philippinarum</name>
    <name type="common">Japanese carpet shell</name>
    <name type="synonym">Venerupis philippinarum</name>
    <dbReference type="NCBI Taxonomy" id="129788"/>
    <lineage>
        <taxon>Eukaryota</taxon>
        <taxon>Metazoa</taxon>
        <taxon>Spiralia</taxon>
        <taxon>Lophotrochozoa</taxon>
        <taxon>Mollusca</taxon>
        <taxon>Bivalvia</taxon>
        <taxon>Autobranchia</taxon>
        <taxon>Heteroconchia</taxon>
        <taxon>Euheterodonta</taxon>
        <taxon>Imparidentia</taxon>
        <taxon>Neoheterodontei</taxon>
        <taxon>Venerida</taxon>
        <taxon>Veneroidea</taxon>
        <taxon>Veneridae</taxon>
        <taxon>Ruditapes</taxon>
    </lineage>
</organism>
<evidence type="ECO:0000256" key="6">
    <source>
        <dbReference type="ARBA" id="ARBA00022989"/>
    </source>
</evidence>
<feature type="domain" description="Heme-copper oxidase subunit III family profile" evidence="10">
    <location>
        <begin position="6"/>
        <end position="290"/>
    </location>
</feature>
<dbReference type="SUPFAM" id="SSF81452">
    <property type="entry name" value="Cytochrome c oxidase subunit III-like"/>
    <property type="match status" value="1"/>
</dbReference>
<evidence type="ECO:0000256" key="9">
    <source>
        <dbReference type="SAM" id="Phobius"/>
    </source>
</evidence>
<feature type="transmembrane region" description="Helical" evidence="9">
    <location>
        <begin position="20"/>
        <end position="45"/>
    </location>
</feature>
<dbReference type="PROSITE" id="PS50253">
    <property type="entry name" value="COX3"/>
    <property type="match status" value="1"/>
</dbReference>
<evidence type="ECO:0000256" key="3">
    <source>
        <dbReference type="ARBA" id="ARBA00015944"/>
    </source>
</evidence>
<dbReference type="EMBL" id="AF484338">
    <property type="protein sequence ID" value="AAP74629.1"/>
    <property type="molecule type" value="Genomic_DNA"/>
</dbReference>
<feature type="transmembrane region" description="Helical" evidence="9">
    <location>
        <begin position="57"/>
        <end position="76"/>
    </location>
</feature>
<dbReference type="InterPro" id="IPR013833">
    <property type="entry name" value="Cyt_c_oxidase_su3_a-hlx"/>
</dbReference>
<evidence type="ECO:0000313" key="11">
    <source>
        <dbReference type="EMBL" id="AAP74622.1"/>
    </source>
</evidence>
<dbReference type="EMBL" id="AF484337">
    <property type="protein sequence ID" value="AAP74622.1"/>
    <property type="molecule type" value="Genomic_DNA"/>
</dbReference>
<geneLocation type="mitochondrion" evidence="11"/>
<dbReference type="PANTHER" id="PTHR11403">
    <property type="entry name" value="CYTOCHROME C OXIDASE SUBUNIT III"/>
    <property type="match status" value="1"/>
</dbReference>
<dbReference type="InterPro" id="IPR000298">
    <property type="entry name" value="Cyt_c_oxidase-like_su3"/>
</dbReference>
<comment type="subcellular location">
    <subcellularLocation>
        <location evidence="1">Membrane</location>
        <topology evidence="1">Multi-pass membrane protein</topology>
    </subcellularLocation>
</comment>
<evidence type="ECO:0000256" key="8">
    <source>
        <dbReference type="RuleBase" id="RU003375"/>
    </source>
</evidence>
<feature type="transmembrane region" description="Helical" evidence="9">
    <location>
        <begin position="97"/>
        <end position="122"/>
    </location>
</feature>
<proteinExistence type="inferred from homology"/>
<evidence type="ECO:0000256" key="2">
    <source>
        <dbReference type="ARBA" id="ARBA00010581"/>
    </source>
</evidence>
<evidence type="ECO:0000256" key="1">
    <source>
        <dbReference type="ARBA" id="ARBA00004141"/>
    </source>
</evidence>
<feature type="transmembrane region" description="Helical" evidence="9">
    <location>
        <begin position="269"/>
        <end position="288"/>
    </location>
</feature>
<dbReference type="InterPro" id="IPR035973">
    <property type="entry name" value="Cyt_c_oxidase_su3-like_sf"/>
</dbReference>
<comment type="similarity">
    <text evidence="2 8">Belongs to the cytochrome c oxidase subunit 3 family.</text>
</comment>
<dbReference type="GO" id="GO:0006123">
    <property type="term" value="P:mitochondrial electron transport, cytochrome c to oxygen"/>
    <property type="evidence" value="ECO:0007669"/>
    <property type="project" value="TreeGrafter"/>
</dbReference>
<evidence type="ECO:0000256" key="4">
    <source>
        <dbReference type="ARBA" id="ARBA00022692"/>
    </source>
</evidence>
<dbReference type="InterPro" id="IPR033945">
    <property type="entry name" value="Cyt_c_oxase_su3_dom"/>
</dbReference>
<evidence type="ECO:0000256" key="7">
    <source>
        <dbReference type="ARBA" id="ARBA00023136"/>
    </source>
</evidence>
<dbReference type="Gene3D" id="1.20.120.80">
    <property type="entry name" value="Cytochrome c oxidase, subunit III, four-helix bundle"/>
    <property type="match status" value="1"/>
</dbReference>
<protein>
    <recommendedName>
        <fullName evidence="3 8">Cytochrome c oxidase subunit 3</fullName>
    </recommendedName>
</protein>
<dbReference type="AlphaFoldDB" id="Q7Y622"/>
<feature type="transmembrane region" description="Helical" evidence="9">
    <location>
        <begin position="142"/>
        <end position="164"/>
    </location>
</feature>
<dbReference type="GO" id="GO:0016020">
    <property type="term" value="C:membrane"/>
    <property type="evidence" value="ECO:0007669"/>
    <property type="project" value="UniProtKB-SubCell"/>
</dbReference>
<accession>Q7Y622</accession>
<keyword evidence="5" id="KW-1278">Translocase</keyword>
<comment type="function">
    <text evidence="8">Component of the cytochrome c oxidase, the last enzyme in the mitochondrial electron transport chain which drives oxidative phosphorylation. The respiratory chain contains 3 multisubunit complexes succinate dehydrogenase (complex II, CII), ubiquinol-cytochrome c oxidoreductase (cytochrome b-c1 complex, complex III, CIII) and cytochrome c oxidase (complex IV, CIV), that cooperate to transfer electrons derived from NADH and succinate to molecular oxygen, creating an electrochemical gradient over the inner membrane that drives transmembrane transport and the ATP synthase. Cytochrome c oxidase is the component of the respiratory chain that catalyzes the reduction of oxygen to water. Electrons originating from reduced cytochrome c in the intermembrane space (IMS) are transferred via the dinuclear copper A center (CU(A)) of subunit 2 and heme A of subunit 1 to the active site in subunit 1, a binuclear center (BNC) formed by heme A3 and copper B (CU(B)). The BNC reduces molecular oxygen to 2 water molecules using 4 electrons from cytochrome c in the IMS and 4 protons from the mitochondrial matrix.</text>
</comment>
<dbReference type="EMBL" id="AF484340">
    <property type="protein sequence ID" value="AAP74643.1"/>
    <property type="molecule type" value="Genomic_DNA"/>
</dbReference>
<feature type="transmembrane region" description="Helical" evidence="9">
    <location>
        <begin position="224"/>
        <end position="248"/>
    </location>
</feature>